<dbReference type="Proteomes" id="UP001054252">
    <property type="component" value="Unassembled WGS sequence"/>
</dbReference>
<gene>
    <name evidence="3" type="ORF">SLEP1_g25436</name>
</gene>
<protein>
    <recommendedName>
        <fullName evidence="2">Nucleotide-diphospho-sugar transferase domain-containing protein</fullName>
    </recommendedName>
</protein>
<proteinExistence type="predicted"/>
<feature type="transmembrane region" description="Helical" evidence="1">
    <location>
        <begin position="49"/>
        <end position="68"/>
    </location>
</feature>
<keyword evidence="1" id="KW-0472">Membrane</keyword>
<keyword evidence="1" id="KW-0812">Transmembrane</keyword>
<evidence type="ECO:0000256" key="1">
    <source>
        <dbReference type="SAM" id="Phobius"/>
    </source>
</evidence>
<dbReference type="GO" id="GO:0016757">
    <property type="term" value="F:glycosyltransferase activity"/>
    <property type="evidence" value="ECO:0007669"/>
    <property type="project" value="InterPro"/>
</dbReference>
<dbReference type="PANTHER" id="PTHR47483">
    <property type="entry name" value="BETA-ARABINOFURANOSYLTRANSFERASE RAY1"/>
    <property type="match status" value="1"/>
</dbReference>
<dbReference type="InterPro" id="IPR044575">
    <property type="entry name" value="RAY1-like"/>
</dbReference>
<dbReference type="Pfam" id="PF03407">
    <property type="entry name" value="Nucleotid_trans"/>
    <property type="match status" value="1"/>
</dbReference>
<accession>A0AAV5JTD3</accession>
<reference evidence="3 4" key="1">
    <citation type="journal article" date="2021" name="Commun. Biol.">
        <title>The genome of Shorea leprosula (Dipterocarpaceae) highlights the ecological relevance of drought in aseasonal tropical rainforests.</title>
        <authorList>
            <person name="Ng K.K.S."/>
            <person name="Kobayashi M.J."/>
            <person name="Fawcett J.A."/>
            <person name="Hatakeyama M."/>
            <person name="Paape T."/>
            <person name="Ng C.H."/>
            <person name="Ang C.C."/>
            <person name="Tnah L.H."/>
            <person name="Lee C.T."/>
            <person name="Nishiyama T."/>
            <person name="Sese J."/>
            <person name="O'Brien M.J."/>
            <person name="Copetti D."/>
            <person name="Mohd Noor M.I."/>
            <person name="Ong R.C."/>
            <person name="Putra M."/>
            <person name="Sireger I.Z."/>
            <person name="Indrioko S."/>
            <person name="Kosugi Y."/>
            <person name="Izuno A."/>
            <person name="Isagi Y."/>
            <person name="Lee S.L."/>
            <person name="Shimizu K.K."/>
        </authorList>
    </citation>
    <scope>NUCLEOTIDE SEQUENCE [LARGE SCALE GENOMIC DNA]</scope>
    <source>
        <strain evidence="3">214</strain>
    </source>
</reference>
<dbReference type="EMBL" id="BPVZ01000041">
    <property type="protein sequence ID" value="GKV14587.1"/>
    <property type="molecule type" value="Genomic_DNA"/>
</dbReference>
<evidence type="ECO:0000313" key="4">
    <source>
        <dbReference type="Proteomes" id="UP001054252"/>
    </source>
</evidence>
<comment type="caution">
    <text evidence="3">The sequence shown here is derived from an EMBL/GenBank/DDBJ whole genome shotgun (WGS) entry which is preliminary data.</text>
</comment>
<keyword evidence="1" id="KW-1133">Transmembrane helix</keyword>
<sequence length="727" mass="82535">MEADAPMRQVLTCLFALPCFAAENEIKIDKTHQILQCILPFTIMKALQMGLWSIWLSGFLLIGLSLYATQRLPQTMKPNFNGRSYGDLGSPKITIFSAPSPFAGSVGTRQSLAIRSWLVLSPEITVVLFSQDPSVSSFAAFFGSRVLVDPYVDSTFLGTPFFHSMVTRSQAFTSDIFIFVDSESILLPDLVQTLNFAHKLDHDWLLFASSRNVSYFQLHLREYGEFWLREEGTRMRNQKELLDWSRQWNFSEGRMLIAWNSVELPLHHGVLPPFLYGRGFHNHWLISEALFSGIRFVFDASWAISILSLDDSGHQPNWSVERSSLVDIENRSWEHAGNSHLAALYGLSSFRETNYGGVMKLLKCDGQYLWFNSTSNSVHPYMYQRMNLKKGGIFHSKRLKKTMACVDGINSVKKVLDFSFKDQLMPSRVLDFPFSLESLLTIIADKNKTIVLTVAGYSYKDMLMSWSCRLRSLSVTNFLVFALDYETYQFAILQGLPVFSDPESAPRNISFNDCHFGTKCFQRVTKVKSRMVVTILKLGYNVLLSDVDVYWFRNPLPLLFSFGPTVLAAQSDEYNETGPINLPRRLNSGFYFVRSDGPSVAALEKVVKHAATSGLSEQPSFYDVLCGEDGSNRLGDNKCVEPETNLTIHFLDRKLFPNGAYLGLWGKENVTAACQKNGCLILHNNWISGRTKKLERQVSSGLWEYDTSTRMCLQSLHRTKLTGYFDI</sequence>
<keyword evidence="4" id="KW-1185">Reference proteome</keyword>
<dbReference type="PANTHER" id="PTHR47483:SF1">
    <property type="entry name" value="BETA-ARABINOFURANOSYLTRANSFERASE RAY1"/>
    <property type="match status" value="1"/>
</dbReference>
<organism evidence="3 4">
    <name type="scientific">Rubroshorea leprosula</name>
    <dbReference type="NCBI Taxonomy" id="152421"/>
    <lineage>
        <taxon>Eukaryota</taxon>
        <taxon>Viridiplantae</taxon>
        <taxon>Streptophyta</taxon>
        <taxon>Embryophyta</taxon>
        <taxon>Tracheophyta</taxon>
        <taxon>Spermatophyta</taxon>
        <taxon>Magnoliopsida</taxon>
        <taxon>eudicotyledons</taxon>
        <taxon>Gunneridae</taxon>
        <taxon>Pentapetalae</taxon>
        <taxon>rosids</taxon>
        <taxon>malvids</taxon>
        <taxon>Malvales</taxon>
        <taxon>Dipterocarpaceae</taxon>
        <taxon>Rubroshorea</taxon>
    </lineage>
</organism>
<evidence type="ECO:0000259" key="2">
    <source>
        <dbReference type="Pfam" id="PF03407"/>
    </source>
</evidence>
<dbReference type="AlphaFoldDB" id="A0AAV5JTD3"/>
<evidence type="ECO:0000313" key="3">
    <source>
        <dbReference type="EMBL" id="GKV14587.1"/>
    </source>
</evidence>
<name>A0AAV5JTD3_9ROSI</name>
<feature type="domain" description="Nucleotide-diphospho-sugar transferase" evidence="2">
    <location>
        <begin position="475"/>
        <end position="696"/>
    </location>
</feature>
<dbReference type="InterPro" id="IPR005069">
    <property type="entry name" value="Nucl-diP-sugar_transferase"/>
</dbReference>